<organism evidence="1 2">
    <name type="scientific">Pyricularia oryzae</name>
    <name type="common">Rice blast fungus</name>
    <name type="synonym">Magnaporthe oryzae</name>
    <dbReference type="NCBI Taxonomy" id="318829"/>
    <lineage>
        <taxon>Eukaryota</taxon>
        <taxon>Fungi</taxon>
        <taxon>Dikarya</taxon>
        <taxon>Ascomycota</taxon>
        <taxon>Pezizomycotina</taxon>
        <taxon>Sordariomycetes</taxon>
        <taxon>Sordariomycetidae</taxon>
        <taxon>Magnaporthales</taxon>
        <taxon>Pyriculariaceae</taxon>
        <taxon>Pyricularia</taxon>
    </lineage>
</organism>
<accession>A0A4P7N7I4</accession>
<protein>
    <submittedName>
        <fullName evidence="1">Uncharacterized protein</fullName>
    </submittedName>
</protein>
<sequence length="130" mass="13859">MLVYVGNVAGVHFITAITTTSSMCFVLHSRELHILEGFEQLLIQEGPSVCLFPASTAVSSCWWWTWCWAIAGVGARFVRGQTPDSAAAVLSPPGAALMLMLTLMLGRQWGNVLIVSADGSAENAAFETAA</sequence>
<dbReference type="Proteomes" id="UP000294847">
    <property type="component" value="Chromosome 3"/>
</dbReference>
<evidence type="ECO:0000313" key="2">
    <source>
        <dbReference type="Proteomes" id="UP000294847"/>
    </source>
</evidence>
<evidence type="ECO:0000313" key="1">
    <source>
        <dbReference type="EMBL" id="QBZ58413.1"/>
    </source>
</evidence>
<reference evidence="1 2" key="1">
    <citation type="journal article" date="2019" name="Mol. Biol. Evol.">
        <title>Blast fungal genomes show frequent chromosomal changes, gene gains and losses, and effector gene turnover.</title>
        <authorList>
            <person name="Gomez Luciano L.B."/>
            <person name="Jason Tsai I."/>
            <person name="Chuma I."/>
            <person name="Tosa Y."/>
            <person name="Chen Y.H."/>
            <person name="Li J.Y."/>
            <person name="Li M.Y."/>
            <person name="Jade Lu M.Y."/>
            <person name="Nakayashiki H."/>
            <person name="Li W.H."/>
        </authorList>
    </citation>
    <scope>NUCLEOTIDE SEQUENCE [LARGE SCALE GENOMIC DNA]</scope>
    <source>
        <strain evidence="1">MZ5-1-6</strain>
    </source>
</reference>
<proteinExistence type="predicted"/>
<gene>
    <name evidence="1" type="ORF">PoMZ_03365</name>
</gene>
<dbReference type="EMBL" id="CP034206">
    <property type="protein sequence ID" value="QBZ58413.1"/>
    <property type="molecule type" value="Genomic_DNA"/>
</dbReference>
<dbReference type="AlphaFoldDB" id="A0A4P7N7I4"/>
<name>A0A4P7N7I4_PYROR</name>